<gene>
    <name evidence="7" type="ORF">H8695_06330</name>
</gene>
<name>A0A926DFY3_9FIRM</name>
<feature type="signal peptide" evidence="5">
    <location>
        <begin position="1"/>
        <end position="24"/>
    </location>
</feature>
<dbReference type="GO" id="GO:0016616">
    <property type="term" value="F:oxidoreductase activity, acting on the CH-OH group of donors, NAD or NADP as acceptor"/>
    <property type="evidence" value="ECO:0007669"/>
    <property type="project" value="UniProtKB-ARBA"/>
</dbReference>
<dbReference type="PRINTS" id="PR00069">
    <property type="entry name" value="ALDKETRDTASE"/>
</dbReference>
<feature type="domain" description="NADP-dependent oxidoreductase" evidence="6">
    <location>
        <begin position="87"/>
        <end position="330"/>
    </location>
</feature>
<comment type="caution">
    <text evidence="7">The sequence shown here is derived from an EMBL/GenBank/DDBJ whole genome shotgun (WGS) entry which is preliminary data.</text>
</comment>
<protein>
    <submittedName>
        <fullName evidence="7">Aldo/keto reductase</fullName>
    </submittedName>
</protein>
<dbReference type="FunFam" id="3.20.20.100:FF:000002">
    <property type="entry name" value="2,5-diketo-D-gluconic acid reductase A"/>
    <property type="match status" value="1"/>
</dbReference>
<dbReference type="Pfam" id="PF00248">
    <property type="entry name" value="Aldo_ket_red"/>
    <property type="match status" value="1"/>
</dbReference>
<dbReference type="PANTHER" id="PTHR43827:SF3">
    <property type="entry name" value="NADP-DEPENDENT OXIDOREDUCTASE DOMAIN-CONTAINING PROTEIN"/>
    <property type="match status" value="1"/>
</dbReference>
<feature type="chain" id="PRO_5039389073" evidence="5">
    <location>
        <begin position="25"/>
        <end position="338"/>
    </location>
</feature>
<dbReference type="InterPro" id="IPR023210">
    <property type="entry name" value="NADP_OxRdtase_dom"/>
</dbReference>
<dbReference type="InterPro" id="IPR020471">
    <property type="entry name" value="AKR"/>
</dbReference>
<dbReference type="PANTHER" id="PTHR43827">
    <property type="entry name" value="2,5-DIKETO-D-GLUCONIC ACID REDUCTASE"/>
    <property type="match status" value="1"/>
</dbReference>
<dbReference type="SUPFAM" id="SSF51430">
    <property type="entry name" value="NAD(P)-linked oxidoreductase"/>
    <property type="match status" value="1"/>
</dbReference>
<dbReference type="RefSeq" id="WP_249300071.1">
    <property type="nucleotide sequence ID" value="NZ_JACRSP010000002.1"/>
</dbReference>
<keyword evidence="3" id="KW-0560">Oxidoreductase</keyword>
<dbReference type="InterPro" id="IPR036812">
    <property type="entry name" value="NAD(P)_OxRdtase_dom_sf"/>
</dbReference>
<evidence type="ECO:0000259" key="6">
    <source>
        <dbReference type="Pfam" id="PF00248"/>
    </source>
</evidence>
<reference evidence="7" key="1">
    <citation type="submission" date="2020-08" db="EMBL/GenBank/DDBJ databases">
        <title>Genome public.</title>
        <authorList>
            <person name="Liu C."/>
            <person name="Sun Q."/>
        </authorList>
    </citation>
    <scope>NUCLEOTIDE SEQUENCE</scope>
    <source>
        <strain evidence="7">BX7</strain>
    </source>
</reference>
<dbReference type="PROSITE" id="PS51257">
    <property type="entry name" value="PROKAR_LIPOPROTEIN"/>
    <property type="match status" value="1"/>
</dbReference>
<evidence type="ECO:0000256" key="5">
    <source>
        <dbReference type="SAM" id="SignalP"/>
    </source>
</evidence>
<dbReference type="Gene3D" id="3.20.20.100">
    <property type="entry name" value="NADP-dependent oxidoreductase domain"/>
    <property type="match status" value="1"/>
</dbReference>
<evidence type="ECO:0000256" key="2">
    <source>
        <dbReference type="ARBA" id="ARBA00022857"/>
    </source>
</evidence>
<evidence type="ECO:0000256" key="3">
    <source>
        <dbReference type="ARBA" id="ARBA00023002"/>
    </source>
</evidence>
<keyword evidence="5" id="KW-0732">Signal</keyword>
<keyword evidence="2" id="KW-0521">NADP</keyword>
<organism evidence="7 8">
    <name type="scientific">Feifania hominis</name>
    <dbReference type="NCBI Taxonomy" id="2763660"/>
    <lineage>
        <taxon>Bacteria</taxon>
        <taxon>Bacillati</taxon>
        <taxon>Bacillota</taxon>
        <taxon>Clostridia</taxon>
        <taxon>Eubacteriales</taxon>
        <taxon>Feifaniaceae</taxon>
        <taxon>Feifania</taxon>
    </lineage>
</organism>
<evidence type="ECO:0000313" key="7">
    <source>
        <dbReference type="EMBL" id="MBC8536310.1"/>
    </source>
</evidence>
<evidence type="ECO:0000313" key="8">
    <source>
        <dbReference type="Proteomes" id="UP000620366"/>
    </source>
</evidence>
<proteinExistence type="inferred from homology"/>
<sequence length="338" mass="37240">MKKFFPLLFIAALICGILTGCRHALPADGQADSGTDRTETEASSTPGESPESDTPAESSVATFDLASGENGRAPKVMLNSGYEMPILGLGTYSLHDDVVKNSVTAALNHGVRLIDTAYMYGNEREIGEAIRASGIPREEIFVITKIYPGEQYHNPEKAIQDALDKLDLGYIDMMLLHHPGEDDVKAYLAMEKFVAEGKIRSLGLSNWYIEEIDDFIAQVNIKPALVQNEIHPYYQEQQVVPYMHNLGIVMQAWYPLGGRGHTGELLGDETISAIAEAHGVSSAQVIIRWHLQRGVVAIPGSSNPDHILENISVFDFELTDGEMDAIAALDRNEKHDWY</sequence>
<feature type="region of interest" description="Disordered" evidence="4">
    <location>
        <begin position="27"/>
        <end position="60"/>
    </location>
</feature>
<comment type="similarity">
    <text evidence="1">Belongs to the aldo/keto reductase family.</text>
</comment>
<evidence type="ECO:0000256" key="1">
    <source>
        <dbReference type="ARBA" id="ARBA00007905"/>
    </source>
</evidence>
<dbReference type="CDD" id="cd19071">
    <property type="entry name" value="AKR_AKR1-5-like"/>
    <property type="match status" value="1"/>
</dbReference>
<dbReference type="EMBL" id="JACRSP010000002">
    <property type="protein sequence ID" value="MBC8536310.1"/>
    <property type="molecule type" value="Genomic_DNA"/>
</dbReference>
<dbReference type="Proteomes" id="UP000620366">
    <property type="component" value="Unassembled WGS sequence"/>
</dbReference>
<dbReference type="AlphaFoldDB" id="A0A926DFY3"/>
<evidence type="ECO:0000256" key="4">
    <source>
        <dbReference type="SAM" id="MobiDB-lite"/>
    </source>
</evidence>
<accession>A0A926DFY3</accession>
<keyword evidence="8" id="KW-1185">Reference proteome</keyword>